<comment type="caution">
    <text evidence="2">The sequence shown here is derived from an EMBL/GenBank/DDBJ whole genome shotgun (WGS) entry which is preliminary data.</text>
</comment>
<sequence>MAVMGSSTTTRCPVAYGRSGYNKDGDDEEKDKKNLINFGRSGYNKDGDDDEENKFRNFGRSGYNKGDDGDDEEQK</sequence>
<name>A0ABR3CX35_NEUIN</name>
<protein>
    <submittedName>
        <fullName evidence="2">Uncharacterized protein</fullName>
    </submittedName>
</protein>
<keyword evidence="3" id="KW-1185">Reference proteome</keyword>
<reference evidence="2 3" key="1">
    <citation type="submission" date="2023-09" db="EMBL/GenBank/DDBJ databases">
        <title>Multi-omics analysis of a traditional fermented food reveals byproduct-associated fungal strains for waste-to-food upcycling.</title>
        <authorList>
            <consortium name="Lawrence Berkeley National Laboratory"/>
            <person name="Rekdal V.M."/>
            <person name="Villalobos-Escobedo J.M."/>
            <person name="Rodriguez-Valeron N."/>
            <person name="Garcia M.O."/>
            <person name="Vasquez D.P."/>
            <person name="Damayanti I."/>
            <person name="Sorensen P.M."/>
            <person name="Baidoo E.E."/>
            <person name="De Carvalho A.C."/>
            <person name="Riley R."/>
            <person name="Lipzen A."/>
            <person name="He G."/>
            <person name="Yan M."/>
            <person name="Haridas S."/>
            <person name="Daum C."/>
            <person name="Yoshinaga Y."/>
            <person name="Ng V."/>
            <person name="Grigoriev I.V."/>
            <person name="Munk R."/>
            <person name="Nuraida L."/>
            <person name="Wijaya C.H."/>
            <person name="Morales P.-C."/>
            <person name="Keasling J.D."/>
        </authorList>
    </citation>
    <scope>NUCLEOTIDE SEQUENCE [LARGE SCALE GENOMIC DNA]</scope>
    <source>
        <strain evidence="2 3">FGSC 2613</strain>
    </source>
</reference>
<gene>
    <name evidence="2" type="ORF">QR685DRAFT_558345</name>
</gene>
<evidence type="ECO:0000313" key="3">
    <source>
        <dbReference type="Proteomes" id="UP001451303"/>
    </source>
</evidence>
<dbReference type="EMBL" id="JAVLET010000020">
    <property type="protein sequence ID" value="KAL0465005.1"/>
    <property type="molecule type" value="Genomic_DNA"/>
</dbReference>
<organism evidence="2 3">
    <name type="scientific">Neurospora intermedia</name>
    <dbReference type="NCBI Taxonomy" id="5142"/>
    <lineage>
        <taxon>Eukaryota</taxon>
        <taxon>Fungi</taxon>
        <taxon>Dikarya</taxon>
        <taxon>Ascomycota</taxon>
        <taxon>Pezizomycotina</taxon>
        <taxon>Sordariomycetes</taxon>
        <taxon>Sordariomycetidae</taxon>
        <taxon>Sordariales</taxon>
        <taxon>Sordariaceae</taxon>
        <taxon>Neurospora</taxon>
    </lineage>
</organism>
<feature type="region of interest" description="Disordered" evidence="1">
    <location>
        <begin position="1"/>
        <end position="75"/>
    </location>
</feature>
<feature type="compositionally biased region" description="Polar residues" evidence="1">
    <location>
        <begin position="1"/>
        <end position="11"/>
    </location>
</feature>
<proteinExistence type="predicted"/>
<accession>A0ABR3CX35</accession>
<evidence type="ECO:0000256" key="1">
    <source>
        <dbReference type="SAM" id="MobiDB-lite"/>
    </source>
</evidence>
<dbReference type="Proteomes" id="UP001451303">
    <property type="component" value="Unassembled WGS sequence"/>
</dbReference>
<evidence type="ECO:0000313" key="2">
    <source>
        <dbReference type="EMBL" id="KAL0465005.1"/>
    </source>
</evidence>